<evidence type="ECO:0000313" key="1">
    <source>
        <dbReference type="EMBL" id="AFJ61644.1"/>
    </source>
</evidence>
<protein>
    <submittedName>
        <fullName evidence="1">Uncharacterized protein</fullName>
    </submittedName>
</protein>
<dbReference type="PATRIC" id="fig|1126211.3.peg.1566"/>
<sequence length="41" mass="4421">MRKKAGIFFSAGAPLAKKHKKTAGDAPLCGFYCQGLMKFCV</sequence>
<gene>
    <name evidence="1" type="ORF">MUS_1644</name>
</gene>
<proteinExistence type="predicted"/>
<dbReference type="Proteomes" id="UP000002878">
    <property type="component" value="Chromosome"/>
</dbReference>
<organism evidence="1 2">
    <name type="scientific">Bacillus amyloliquefaciens (strain Y2)</name>
    <name type="common">Bacillus amyloliquefaciens subsp. plantarum (strain B9601-Y2)</name>
    <dbReference type="NCBI Taxonomy" id="1155777"/>
    <lineage>
        <taxon>Bacteria</taxon>
        <taxon>Bacillati</taxon>
        <taxon>Bacillota</taxon>
        <taxon>Bacilli</taxon>
        <taxon>Bacillales</taxon>
        <taxon>Bacillaceae</taxon>
        <taxon>Bacillus</taxon>
        <taxon>Bacillus amyloliquefaciens group</taxon>
    </lineage>
</organism>
<evidence type="ECO:0000313" key="2">
    <source>
        <dbReference type="Proteomes" id="UP000002878"/>
    </source>
</evidence>
<dbReference type="KEGG" id="bqy:MUS_1644"/>
<accession>I2C4S0</accession>
<dbReference type="AlphaFoldDB" id="I2C4S0"/>
<name>I2C4S0_BACAY</name>
<reference evidence="1 2" key="1">
    <citation type="journal article" date="2012" name="J. Biotechnol.">
        <title>Genome sequence of the plant growth promoting strain Bacillus amyloliquefaciens subsp. plantarum B9601-Y2 and expression of mersacidin and other secondary metabolites.</title>
        <authorList>
            <person name="He P."/>
            <person name="Hao K."/>
            <person name="Blom J."/>
            <person name="Ruckert C."/>
            <person name="Vater J."/>
            <person name="Mao Z."/>
            <person name="Wu Y."/>
            <person name="Hou M."/>
            <person name="He P."/>
            <person name="He Y."/>
            <person name="Borriss R."/>
        </authorList>
    </citation>
    <scope>NUCLEOTIDE SEQUENCE [LARGE SCALE GENOMIC DNA]</scope>
    <source>
        <strain evidence="1">Y2</strain>
    </source>
</reference>
<dbReference type="EMBL" id="CP003332">
    <property type="protein sequence ID" value="AFJ61644.1"/>
    <property type="molecule type" value="Genomic_DNA"/>
</dbReference>
<dbReference type="HOGENOM" id="CLU_3265130_0_0_9"/>